<dbReference type="GO" id="GO:0051537">
    <property type="term" value="F:2 iron, 2 sulfur cluster binding"/>
    <property type="evidence" value="ECO:0007669"/>
    <property type="project" value="UniProtKB-KW"/>
</dbReference>
<dbReference type="PANTHER" id="PTHR10293:SF72">
    <property type="entry name" value="MONOTHIOL GLUTAREDOXIN-S14, CHLOROPLASTIC"/>
    <property type="match status" value="1"/>
</dbReference>
<name>A0A1G6XXP0_9GAMM</name>
<dbReference type="CDD" id="cd00158">
    <property type="entry name" value="RHOD"/>
    <property type="match status" value="1"/>
</dbReference>
<dbReference type="Gene3D" id="3.40.250.10">
    <property type="entry name" value="Rhodanese-like domain"/>
    <property type="match status" value="1"/>
</dbReference>
<dbReference type="CDD" id="cd03028">
    <property type="entry name" value="GRX_PICOT_like"/>
    <property type="match status" value="1"/>
</dbReference>
<evidence type="ECO:0000313" key="8">
    <source>
        <dbReference type="Proteomes" id="UP000199603"/>
    </source>
</evidence>
<keyword evidence="4" id="KW-0411">Iron-sulfur</keyword>
<accession>A0A1G6XXP0</accession>
<dbReference type="Gene3D" id="3.40.30.10">
    <property type="entry name" value="Glutaredoxin"/>
    <property type="match status" value="1"/>
</dbReference>
<organism evidence="7 8">
    <name type="scientific">Aquimonas voraii</name>
    <dbReference type="NCBI Taxonomy" id="265719"/>
    <lineage>
        <taxon>Bacteria</taxon>
        <taxon>Pseudomonadati</taxon>
        <taxon>Pseudomonadota</taxon>
        <taxon>Gammaproteobacteria</taxon>
        <taxon>Lysobacterales</taxon>
        <taxon>Lysobacteraceae</taxon>
        <taxon>Aquimonas</taxon>
    </lineage>
</organism>
<dbReference type="Pfam" id="PF00462">
    <property type="entry name" value="Glutaredoxin"/>
    <property type="match status" value="1"/>
</dbReference>
<feature type="domain" description="Rhodanese" evidence="6">
    <location>
        <begin position="219"/>
        <end position="307"/>
    </location>
</feature>
<dbReference type="PROSITE" id="PS50206">
    <property type="entry name" value="RHODANESE_3"/>
    <property type="match status" value="1"/>
</dbReference>
<dbReference type="Pfam" id="PF00581">
    <property type="entry name" value="Rhodanese"/>
    <property type="match status" value="1"/>
</dbReference>
<sequence length="309" mass="33134">MSLDPALRSRIENLLSEHRVVLFMKGNAQAPRCGFSAKAVGALQAVIESFHTVDVLEDGEIREGIKVFGSWPTIPQLYVDGELVGGSDIIEGMLNSGELHGLFGVAPPDRTPPAITITPKAAEAIRSAMADSGAGLELHMAIDPRFNAQFQLKPAAGGEIVSESEGIRVHFDLASAQRAKGLEIDWVEDVRGAGLSIRNPNAPAPVQAMSVQTLAARVAAGDITVIDVRPASDRGYAPFPHPHRVLDESTVAELEALPKDTELAFLCHHGVSSARAAEHFRGQGFRKLFNVEGGIEAWSQQIDPSVPRY</sequence>
<evidence type="ECO:0000256" key="2">
    <source>
        <dbReference type="ARBA" id="ARBA00022723"/>
    </source>
</evidence>
<dbReference type="PROSITE" id="PS51354">
    <property type="entry name" value="GLUTAREDOXIN_2"/>
    <property type="match status" value="1"/>
</dbReference>
<dbReference type="Gene3D" id="2.60.300.12">
    <property type="entry name" value="HesB-like domain"/>
    <property type="match status" value="1"/>
</dbReference>
<evidence type="ECO:0000256" key="4">
    <source>
        <dbReference type="ARBA" id="ARBA00023014"/>
    </source>
</evidence>
<dbReference type="GO" id="GO:0046872">
    <property type="term" value="F:metal ion binding"/>
    <property type="evidence" value="ECO:0007669"/>
    <property type="project" value="UniProtKB-KW"/>
</dbReference>
<dbReference type="AlphaFoldDB" id="A0A1G6XXP0"/>
<dbReference type="InterPro" id="IPR001763">
    <property type="entry name" value="Rhodanese-like_dom"/>
</dbReference>
<dbReference type="SUPFAM" id="SSF89360">
    <property type="entry name" value="HesB-like domain"/>
    <property type="match status" value="1"/>
</dbReference>
<dbReference type="OrthoDB" id="9804115at2"/>
<keyword evidence="2" id="KW-0479">Metal-binding</keyword>
<evidence type="ECO:0000256" key="5">
    <source>
        <dbReference type="ARBA" id="ARBA00023284"/>
    </source>
</evidence>
<gene>
    <name evidence="7" type="ORF">SAMN04488509_10827</name>
</gene>
<dbReference type="Proteomes" id="UP000199603">
    <property type="component" value="Unassembled WGS sequence"/>
</dbReference>
<reference evidence="7 8" key="1">
    <citation type="submission" date="2016-10" db="EMBL/GenBank/DDBJ databases">
        <authorList>
            <person name="de Groot N.N."/>
        </authorList>
    </citation>
    <scope>NUCLEOTIDE SEQUENCE [LARGE SCALE GENOMIC DNA]</scope>
    <source>
        <strain evidence="7 8">DSM 16957</strain>
    </source>
</reference>
<protein>
    <submittedName>
        <fullName evidence="7">Monothiol glutaredoxin</fullName>
    </submittedName>
</protein>
<dbReference type="InterPro" id="IPR002109">
    <property type="entry name" value="Glutaredoxin"/>
</dbReference>
<evidence type="ECO:0000256" key="3">
    <source>
        <dbReference type="ARBA" id="ARBA00023004"/>
    </source>
</evidence>
<proteinExistence type="predicted"/>
<dbReference type="RefSeq" id="WP_091243381.1">
    <property type="nucleotide sequence ID" value="NZ_FNAG01000008.1"/>
</dbReference>
<keyword evidence="3" id="KW-0408">Iron</keyword>
<dbReference type="SMART" id="SM00450">
    <property type="entry name" value="RHOD"/>
    <property type="match status" value="1"/>
</dbReference>
<dbReference type="InterPro" id="IPR036249">
    <property type="entry name" value="Thioredoxin-like_sf"/>
</dbReference>
<keyword evidence="8" id="KW-1185">Reference proteome</keyword>
<evidence type="ECO:0000259" key="6">
    <source>
        <dbReference type="PROSITE" id="PS50206"/>
    </source>
</evidence>
<dbReference type="InterPro" id="IPR036873">
    <property type="entry name" value="Rhodanese-like_dom_sf"/>
</dbReference>
<dbReference type="InterPro" id="IPR033658">
    <property type="entry name" value="GRX_PICOT-like"/>
</dbReference>
<dbReference type="STRING" id="265719.SAMN04488509_10827"/>
<dbReference type="PANTHER" id="PTHR10293">
    <property type="entry name" value="GLUTAREDOXIN FAMILY MEMBER"/>
    <property type="match status" value="1"/>
</dbReference>
<keyword evidence="1" id="KW-0001">2Fe-2S</keyword>
<evidence type="ECO:0000256" key="1">
    <source>
        <dbReference type="ARBA" id="ARBA00022714"/>
    </source>
</evidence>
<evidence type="ECO:0000313" key="7">
    <source>
        <dbReference type="EMBL" id="SDD82968.1"/>
    </source>
</evidence>
<dbReference type="SUPFAM" id="SSF52833">
    <property type="entry name" value="Thioredoxin-like"/>
    <property type="match status" value="1"/>
</dbReference>
<dbReference type="InterPro" id="IPR004480">
    <property type="entry name" value="Monothiol_GRX-rel"/>
</dbReference>
<dbReference type="SUPFAM" id="SSF52821">
    <property type="entry name" value="Rhodanese/Cell cycle control phosphatase"/>
    <property type="match status" value="1"/>
</dbReference>
<dbReference type="InterPro" id="IPR035903">
    <property type="entry name" value="HesB-like_dom_sf"/>
</dbReference>
<keyword evidence="5" id="KW-0676">Redox-active center</keyword>
<dbReference type="EMBL" id="FNAG01000008">
    <property type="protein sequence ID" value="SDD82968.1"/>
    <property type="molecule type" value="Genomic_DNA"/>
</dbReference>
<dbReference type="NCBIfam" id="TIGR00365">
    <property type="entry name" value="Grx4 family monothiol glutaredoxin"/>
    <property type="match status" value="1"/>
</dbReference>